<dbReference type="Proteomes" id="UP000594001">
    <property type="component" value="Chromosome"/>
</dbReference>
<keyword evidence="1" id="KW-0732">Signal</keyword>
<evidence type="ECO:0008006" key="4">
    <source>
        <dbReference type="Google" id="ProtNLM"/>
    </source>
</evidence>
<evidence type="ECO:0000313" key="3">
    <source>
        <dbReference type="Proteomes" id="UP000594001"/>
    </source>
</evidence>
<proteinExistence type="predicted"/>
<feature type="chain" id="PRO_5032545449" description="Outer membrane protein beta-barrel domain-containing protein" evidence="1">
    <location>
        <begin position="21"/>
        <end position="216"/>
    </location>
</feature>
<sequence length="216" mass="24026">MKKNLLAAALVAVSLTGVKAESTPTGEGFYVMGQVGGGKLILGEGFKWHKIGADGKMTPKDTADNLLLGWLPSMQYNWGYSHRFANDITLGLEATVISPAVRLGYMLNDMHHFALGVHYGWTSILFMDLNILWNKTTVSKEFDPLCGVGGSFSYEYFTPSKNFFRVQLRVDYYSGKITTNEIQWLPEFNNYPPAVQEKIEGSVLDVYASVGFGSQW</sequence>
<evidence type="ECO:0000256" key="1">
    <source>
        <dbReference type="SAM" id="SignalP"/>
    </source>
</evidence>
<protein>
    <recommendedName>
        <fullName evidence="4">Outer membrane protein beta-barrel domain-containing protein</fullName>
    </recommendedName>
</protein>
<dbReference type="RefSeq" id="WP_350331470.1">
    <property type="nucleotide sequence ID" value="NZ_CP054719.1"/>
</dbReference>
<organism evidence="2 3">
    <name type="scientific">Candidatus Bodocaedibacter vickermanii</name>
    <dbReference type="NCBI Taxonomy" id="2741701"/>
    <lineage>
        <taxon>Bacteria</taxon>
        <taxon>Pseudomonadati</taxon>
        <taxon>Pseudomonadota</taxon>
        <taxon>Alphaproteobacteria</taxon>
        <taxon>Holosporales</taxon>
        <taxon>Candidatus Paracaedibacteraceae</taxon>
        <taxon>Candidatus Bodocaedibacter</taxon>
    </lineage>
</organism>
<reference evidence="2 3" key="1">
    <citation type="submission" date="2020-06" db="EMBL/GenBank/DDBJ databases">
        <title>The endosymbiont of the kinetoplastid Bodo saltans is a Paracaedibacter-like alpha-proteobacterium possessing a putative toxin-antitoxin system.</title>
        <authorList>
            <person name="Midha S."/>
            <person name="Rigden D.J."/>
            <person name="Siozios S."/>
            <person name="Hurst G.D.D."/>
            <person name="Jackson A.P."/>
        </authorList>
    </citation>
    <scope>NUCLEOTIDE SEQUENCE [LARGE SCALE GENOMIC DNA]</scope>
    <source>
        <strain evidence="2">Lake Konstanz</strain>
    </source>
</reference>
<feature type="signal peptide" evidence="1">
    <location>
        <begin position="1"/>
        <end position="20"/>
    </location>
</feature>
<dbReference type="KEGG" id="pbal:CPBP_00684"/>
<name>A0A7L9RTG2_9PROT</name>
<evidence type="ECO:0000313" key="2">
    <source>
        <dbReference type="EMBL" id="QOL19913.1"/>
    </source>
</evidence>
<accession>A0A7L9RTG2</accession>
<dbReference type="EMBL" id="CP054719">
    <property type="protein sequence ID" value="QOL19913.1"/>
    <property type="molecule type" value="Genomic_DNA"/>
</dbReference>
<keyword evidence="3" id="KW-1185">Reference proteome</keyword>
<dbReference type="AlphaFoldDB" id="A0A7L9RTG2"/>
<gene>
    <name evidence="2" type="ORF">CPBP_00684</name>
</gene>